<dbReference type="AlphaFoldDB" id="A0A218XBE7"/>
<accession>A0A218XBE7</accession>
<feature type="domain" description="NADP-dependent oxidoreductase" evidence="3">
    <location>
        <begin position="12"/>
        <end position="102"/>
    </location>
</feature>
<evidence type="ECO:0000256" key="1">
    <source>
        <dbReference type="ARBA" id="ARBA00022857"/>
    </source>
</evidence>
<dbReference type="InterPro" id="IPR020471">
    <property type="entry name" value="AKR"/>
</dbReference>
<dbReference type="EMBL" id="MTKT01002011">
    <property type="protein sequence ID" value="OWM82026.1"/>
    <property type="molecule type" value="Genomic_DNA"/>
</dbReference>
<dbReference type="InterPro" id="IPR036812">
    <property type="entry name" value="NAD(P)_OxRdtase_dom_sf"/>
</dbReference>
<reference evidence="5" key="1">
    <citation type="journal article" date="2017" name="Plant J.">
        <title>The pomegranate (Punica granatum L.) genome and the genomics of punicalagin biosynthesis.</title>
        <authorList>
            <person name="Qin G."/>
            <person name="Xu C."/>
            <person name="Ming R."/>
            <person name="Tang H."/>
            <person name="Guyot R."/>
            <person name="Kramer E.M."/>
            <person name="Hu Y."/>
            <person name="Yi X."/>
            <person name="Qi Y."/>
            <person name="Xu X."/>
            <person name="Gao Z."/>
            <person name="Pan H."/>
            <person name="Jian J."/>
            <person name="Tian Y."/>
            <person name="Yue Z."/>
            <person name="Xu Y."/>
        </authorList>
    </citation>
    <scope>NUCLEOTIDE SEQUENCE [LARGE SCALE GENOMIC DNA]</scope>
    <source>
        <strain evidence="5">cv. Dabenzi</strain>
    </source>
</reference>
<dbReference type="PANTHER" id="PTHR43625:SF40">
    <property type="entry name" value="ALDO-KETO REDUCTASE YAKC [NADP(+)]"/>
    <property type="match status" value="1"/>
</dbReference>
<dbReference type="SUPFAM" id="SSF51430">
    <property type="entry name" value="NAD(P)-linked oxidoreductase"/>
    <property type="match status" value="1"/>
</dbReference>
<protein>
    <recommendedName>
        <fullName evidence="3">NADP-dependent oxidoreductase domain-containing protein</fullName>
    </recommendedName>
</protein>
<dbReference type="Gene3D" id="3.20.20.100">
    <property type="entry name" value="NADP-dependent oxidoreductase domain"/>
    <property type="match status" value="1"/>
</dbReference>
<gene>
    <name evidence="4" type="ORF">CDL15_Pgr001600</name>
</gene>
<dbReference type="GO" id="GO:0005737">
    <property type="term" value="C:cytoplasm"/>
    <property type="evidence" value="ECO:0007669"/>
    <property type="project" value="TreeGrafter"/>
</dbReference>
<evidence type="ECO:0000259" key="3">
    <source>
        <dbReference type="Pfam" id="PF00248"/>
    </source>
</evidence>
<name>A0A218XBE7_PUNGR</name>
<dbReference type="PRINTS" id="PR00069">
    <property type="entry name" value="ALDKETRDTASE"/>
</dbReference>
<dbReference type="InterPro" id="IPR050791">
    <property type="entry name" value="Aldo-Keto_reductase"/>
</dbReference>
<dbReference type="GO" id="GO:0016491">
    <property type="term" value="F:oxidoreductase activity"/>
    <property type="evidence" value="ECO:0007669"/>
    <property type="project" value="UniProtKB-KW"/>
</dbReference>
<comment type="caution">
    <text evidence="4">The sequence shown here is derived from an EMBL/GenBank/DDBJ whole genome shotgun (WGS) entry which is preliminary data.</text>
</comment>
<dbReference type="InterPro" id="IPR023210">
    <property type="entry name" value="NADP_OxRdtase_dom"/>
</dbReference>
<dbReference type="Pfam" id="PF00248">
    <property type="entry name" value="Aldo_ket_red"/>
    <property type="match status" value="1"/>
</dbReference>
<dbReference type="Proteomes" id="UP000197138">
    <property type="component" value="Unassembled WGS sequence"/>
</dbReference>
<evidence type="ECO:0000313" key="4">
    <source>
        <dbReference type="EMBL" id="OWM82026.1"/>
    </source>
</evidence>
<sequence length="104" mass="12349">MPRVKLGTQGLEALKKLPRERFQVATKFEVVKMDYEGMIIVREEREYVRSFCEASLKRLDVDYIDIYYQHWVDTTILTEKTMEELKKLVEEGKIKYIGLSESKP</sequence>
<keyword evidence="1" id="KW-0521">NADP</keyword>
<evidence type="ECO:0000313" key="5">
    <source>
        <dbReference type="Proteomes" id="UP000197138"/>
    </source>
</evidence>
<keyword evidence="2" id="KW-0560">Oxidoreductase</keyword>
<evidence type="ECO:0000256" key="2">
    <source>
        <dbReference type="ARBA" id="ARBA00023002"/>
    </source>
</evidence>
<dbReference type="PANTHER" id="PTHR43625">
    <property type="entry name" value="AFLATOXIN B1 ALDEHYDE REDUCTASE"/>
    <property type="match status" value="1"/>
</dbReference>
<organism evidence="4 5">
    <name type="scientific">Punica granatum</name>
    <name type="common">Pomegranate</name>
    <dbReference type="NCBI Taxonomy" id="22663"/>
    <lineage>
        <taxon>Eukaryota</taxon>
        <taxon>Viridiplantae</taxon>
        <taxon>Streptophyta</taxon>
        <taxon>Embryophyta</taxon>
        <taxon>Tracheophyta</taxon>
        <taxon>Spermatophyta</taxon>
        <taxon>Magnoliopsida</taxon>
        <taxon>eudicotyledons</taxon>
        <taxon>Gunneridae</taxon>
        <taxon>Pentapetalae</taxon>
        <taxon>rosids</taxon>
        <taxon>malvids</taxon>
        <taxon>Myrtales</taxon>
        <taxon>Lythraceae</taxon>
        <taxon>Punica</taxon>
    </lineage>
</organism>
<proteinExistence type="predicted"/>